<comment type="caution">
    <text evidence="1">The sequence shown here is derived from an EMBL/GenBank/DDBJ whole genome shotgun (WGS) entry which is preliminary data.</text>
</comment>
<gene>
    <name evidence="1" type="ORF">ADIS_3342</name>
</gene>
<evidence type="ECO:0000313" key="2">
    <source>
        <dbReference type="Proteomes" id="UP000013909"/>
    </source>
</evidence>
<reference evidence="1 2" key="1">
    <citation type="submission" date="2013-02" db="EMBL/GenBank/DDBJ databases">
        <title>A novel strain isolated from Lonar lake, Maharashtra, India.</title>
        <authorList>
            <person name="Singh A."/>
        </authorList>
    </citation>
    <scope>NUCLEOTIDE SEQUENCE [LARGE SCALE GENOMIC DNA]</scope>
    <source>
        <strain evidence="1 2">AK24</strain>
    </source>
</reference>
<accession>R7ZQC9</accession>
<dbReference type="EMBL" id="AQHR01000088">
    <property type="protein sequence ID" value="EON76214.1"/>
    <property type="molecule type" value="Genomic_DNA"/>
</dbReference>
<keyword evidence="2" id="KW-1185">Reference proteome</keyword>
<dbReference type="Proteomes" id="UP000013909">
    <property type="component" value="Unassembled WGS sequence"/>
</dbReference>
<protein>
    <submittedName>
        <fullName evidence="1">Uncharacterized protein</fullName>
    </submittedName>
</protein>
<sequence>MESSSRSSTEMGFSFSDGRLQAKIAPIEQLRKKEKRVRFMD</sequence>
<dbReference type="AlphaFoldDB" id="R7ZQC9"/>
<organism evidence="1 2">
    <name type="scientific">Lunatimonas lonarensis</name>
    <dbReference type="NCBI Taxonomy" id="1232681"/>
    <lineage>
        <taxon>Bacteria</taxon>
        <taxon>Pseudomonadati</taxon>
        <taxon>Bacteroidota</taxon>
        <taxon>Cytophagia</taxon>
        <taxon>Cytophagales</taxon>
        <taxon>Cyclobacteriaceae</taxon>
    </lineage>
</organism>
<proteinExistence type="predicted"/>
<evidence type="ECO:0000313" key="1">
    <source>
        <dbReference type="EMBL" id="EON76214.1"/>
    </source>
</evidence>
<name>R7ZQC9_9BACT</name>